<feature type="transmembrane region" description="Helical" evidence="1">
    <location>
        <begin position="46"/>
        <end position="68"/>
    </location>
</feature>
<reference evidence="2 3" key="1">
    <citation type="journal article" date="2017" name="BMC Genomics">
        <title>Genomic analysis of methanogenic archaea reveals a shift towards energy conservation.</title>
        <authorList>
            <person name="Gilmore S.P."/>
            <person name="Henske J.K."/>
            <person name="Sexton J.A."/>
            <person name="Solomon K.V."/>
            <person name="Seppala S."/>
            <person name="Yoo J.I."/>
            <person name="Huyett L.M."/>
            <person name="Pressman A."/>
            <person name="Cogan J.Z."/>
            <person name="Kivenson V."/>
            <person name="Peng X."/>
            <person name="Tan Y."/>
            <person name="Valentine D.L."/>
            <person name="O'Malley M.A."/>
        </authorList>
    </citation>
    <scope>NUCLEOTIDE SEQUENCE [LARGE SCALE GENOMIC DNA]</scope>
    <source>
        <strain evidence="2 3">XII</strain>
    </source>
</reference>
<gene>
    <name evidence="2" type="ORF">ASJ83_00555</name>
</gene>
<dbReference type="AlphaFoldDB" id="A0AAX0Q644"/>
<feature type="transmembrane region" description="Helical" evidence="1">
    <location>
        <begin position="225"/>
        <end position="247"/>
    </location>
</feature>
<dbReference type="Proteomes" id="UP000243820">
    <property type="component" value="Unassembled WGS sequence"/>
</dbReference>
<feature type="transmembrane region" description="Helical" evidence="1">
    <location>
        <begin position="20"/>
        <end position="40"/>
    </location>
</feature>
<comment type="caution">
    <text evidence="2">The sequence shown here is derived from an EMBL/GenBank/DDBJ whole genome shotgun (WGS) entry which is preliminary data.</text>
</comment>
<evidence type="ECO:0000313" key="2">
    <source>
        <dbReference type="EMBL" id="PAV08687.1"/>
    </source>
</evidence>
<feature type="transmembrane region" description="Helical" evidence="1">
    <location>
        <begin position="169"/>
        <end position="192"/>
    </location>
</feature>
<proteinExistence type="predicted"/>
<keyword evidence="3" id="KW-1185">Reference proteome</keyword>
<keyword evidence="1" id="KW-1133">Transmembrane helix</keyword>
<keyword evidence="1" id="KW-0812">Transmembrane</keyword>
<protein>
    <recommendedName>
        <fullName evidence="4">DUF4013 domain-containing protein</fullName>
    </recommendedName>
</protein>
<feature type="transmembrane region" description="Helical" evidence="1">
    <location>
        <begin position="80"/>
        <end position="102"/>
    </location>
</feature>
<evidence type="ECO:0000313" key="3">
    <source>
        <dbReference type="Proteomes" id="UP000243820"/>
    </source>
</evidence>
<dbReference type="RefSeq" id="WP_095642476.1">
    <property type="nucleotide sequence ID" value="NZ_LMVO01000044.1"/>
</dbReference>
<name>A0AAX0Q644_9EURY</name>
<keyword evidence="1" id="KW-0472">Membrane</keyword>
<evidence type="ECO:0008006" key="4">
    <source>
        <dbReference type="Google" id="ProtNLM"/>
    </source>
</evidence>
<evidence type="ECO:0000256" key="1">
    <source>
        <dbReference type="SAM" id="Phobius"/>
    </source>
</evidence>
<accession>A0AAX0Q644</accession>
<sequence length="282" mass="30976">MALRSFAEALGLLGKKPLVWMPGLFAAFAVLLTYYIFALFGATAGLATGAAMLFLSPAFLAGAYGIIIGDASSPADFRKYAIYGYFRCLITNLLVLMIGFVLSNTLTYILLMTGISMDIAMYFSIFLIVPLIFFFFFADISAIVHNLAPFRALKDSAFRVAAGSFKITAFYLFNIALIFAVFFIFTAVWSVLASDALLPLAEMTEAEILALSQAELLALFAAPEILSSGAIALAVCCLMFVPVFVSYKACFYKHHLLDLSSREPQESEEGSFDEKGRWYKYS</sequence>
<dbReference type="EMBL" id="LMVO01000044">
    <property type="protein sequence ID" value="PAV08687.1"/>
    <property type="molecule type" value="Genomic_DNA"/>
</dbReference>
<organism evidence="2 3">
    <name type="scientific">Methanocorpusculum parvum</name>
    <dbReference type="NCBI Taxonomy" id="2193"/>
    <lineage>
        <taxon>Archaea</taxon>
        <taxon>Methanobacteriati</taxon>
        <taxon>Methanobacteriota</taxon>
        <taxon>Stenosarchaea group</taxon>
        <taxon>Methanomicrobia</taxon>
        <taxon>Methanomicrobiales</taxon>
        <taxon>Methanocorpusculaceae</taxon>
        <taxon>Methanocorpusculum</taxon>
    </lineage>
</organism>
<feature type="transmembrane region" description="Helical" evidence="1">
    <location>
        <begin position="122"/>
        <end position="148"/>
    </location>
</feature>